<keyword evidence="2" id="KW-1185">Reference proteome</keyword>
<evidence type="ECO:0000313" key="1">
    <source>
        <dbReference type="EMBL" id="KAH7861349.1"/>
    </source>
</evidence>
<organism evidence="1 2">
    <name type="scientific">Vaccinium darrowii</name>
    <dbReference type="NCBI Taxonomy" id="229202"/>
    <lineage>
        <taxon>Eukaryota</taxon>
        <taxon>Viridiplantae</taxon>
        <taxon>Streptophyta</taxon>
        <taxon>Embryophyta</taxon>
        <taxon>Tracheophyta</taxon>
        <taxon>Spermatophyta</taxon>
        <taxon>Magnoliopsida</taxon>
        <taxon>eudicotyledons</taxon>
        <taxon>Gunneridae</taxon>
        <taxon>Pentapetalae</taxon>
        <taxon>asterids</taxon>
        <taxon>Ericales</taxon>
        <taxon>Ericaceae</taxon>
        <taxon>Vaccinioideae</taxon>
        <taxon>Vaccinieae</taxon>
        <taxon>Vaccinium</taxon>
    </lineage>
</organism>
<sequence length="584" mass="64646">MAESCKDLPDECWELIFNRLHKLHHSHLESPSLCCKRFLSITNTLRTHFTLIDATVFPISILLNRFPNINSIDLSSFRNGDLDRVVADIASSNLNLKTLVFSGTDGLPLGSLRILGSRMKNLRALMCSWLRTLRDIELFVIADSMPCLEDLDISYPLNSFRSDPEIQGLSQGDVGVTDMGIEVLSSKLKCLRKINVSGNEFLTDKSLLALSTNCVHLTDIVVRNCSLVTLDGIKFVMHNSTNLSSLSLQEIDFGRLDNYSIRCARNISTLEIYRSVVPDEYLHLLANAGIPLKTFALLFCTPVCFTFSGISSFFNKYRALKSLSLSAIPFLSDEKMSDLSQCLSALVIIRLMVCYNLTESTFFTLAKNCPLLEDISMERTNLGGGGGDMATDIVQNPTIRSLNLANNPNLTDECLAKLASVCPSIEVLDVSSCERITEKGIAEFWKRGSKIRKLRIAGCVGIRSIGNSFQLSELEVLGAAGSGINELVVSGNRCGGLLHLNLKGCSGVTTVALKEILTNCERLRNINLIGCLNVSREMVDWMVFSRPSLRKIILPYSHLPSESQRKLFLRHGCLVLSEQAEVEL</sequence>
<protein>
    <submittedName>
        <fullName evidence="1">Uncharacterized protein</fullName>
    </submittedName>
</protein>
<dbReference type="Proteomes" id="UP000828048">
    <property type="component" value="Chromosome 4"/>
</dbReference>
<dbReference type="EMBL" id="CM037154">
    <property type="protein sequence ID" value="KAH7861349.1"/>
    <property type="molecule type" value="Genomic_DNA"/>
</dbReference>
<proteinExistence type="predicted"/>
<gene>
    <name evidence="1" type="ORF">Vadar_024949</name>
</gene>
<reference evidence="1 2" key="1">
    <citation type="journal article" date="2021" name="Hortic Res">
        <title>High-quality reference genome and annotation aids understanding of berry development for evergreen blueberry (Vaccinium darrowii).</title>
        <authorList>
            <person name="Yu J."/>
            <person name="Hulse-Kemp A.M."/>
            <person name="Babiker E."/>
            <person name="Staton M."/>
        </authorList>
    </citation>
    <scope>NUCLEOTIDE SEQUENCE [LARGE SCALE GENOMIC DNA]</scope>
    <source>
        <strain evidence="2">cv. NJ 8807/NJ 8810</strain>
        <tissue evidence="1">Young leaf</tissue>
    </source>
</reference>
<name>A0ACB7Z6K6_9ERIC</name>
<comment type="caution">
    <text evidence="1">The sequence shown here is derived from an EMBL/GenBank/DDBJ whole genome shotgun (WGS) entry which is preliminary data.</text>
</comment>
<accession>A0ACB7Z6K6</accession>
<evidence type="ECO:0000313" key="2">
    <source>
        <dbReference type="Proteomes" id="UP000828048"/>
    </source>
</evidence>